<evidence type="ECO:0000256" key="5">
    <source>
        <dbReference type="SAM" id="SignalP"/>
    </source>
</evidence>
<dbReference type="SUPFAM" id="SSF53474">
    <property type="entry name" value="alpha/beta-Hydrolases"/>
    <property type="match status" value="1"/>
</dbReference>
<dbReference type="SMART" id="SM01110">
    <property type="entry name" value="Cutinase"/>
    <property type="match status" value="1"/>
</dbReference>
<name>D7WD48_9CORY</name>
<evidence type="ECO:0000313" key="7">
    <source>
        <dbReference type="Proteomes" id="UP000004208"/>
    </source>
</evidence>
<dbReference type="PANTHER" id="PTHR33630:SF9">
    <property type="entry name" value="CUTINASE 4"/>
    <property type="match status" value="1"/>
</dbReference>
<evidence type="ECO:0000256" key="4">
    <source>
        <dbReference type="ARBA" id="ARBA00023157"/>
    </source>
</evidence>
<dbReference type="GO" id="GO:0052689">
    <property type="term" value="F:carboxylic ester hydrolase activity"/>
    <property type="evidence" value="ECO:0007669"/>
    <property type="project" value="UniProtKB-KW"/>
</dbReference>
<dbReference type="AlphaFoldDB" id="D7WD48"/>
<evidence type="ECO:0000256" key="1">
    <source>
        <dbReference type="ARBA" id="ARBA00007534"/>
    </source>
</evidence>
<evidence type="ECO:0000256" key="2">
    <source>
        <dbReference type="ARBA" id="ARBA00022487"/>
    </source>
</evidence>
<feature type="signal peptide" evidence="5">
    <location>
        <begin position="1"/>
        <end position="25"/>
    </location>
</feature>
<dbReference type="PANTHER" id="PTHR33630">
    <property type="entry name" value="CUTINASE RV1984C-RELATED-RELATED"/>
    <property type="match status" value="1"/>
</dbReference>
<feature type="chain" id="PRO_5039571121" description="Cutinase" evidence="5">
    <location>
        <begin position="26"/>
        <end position="281"/>
    </location>
</feature>
<gene>
    <name evidence="6" type="ORF">HMPREF0291_11736</name>
</gene>
<dbReference type="ESTHER" id="9cory-d7wd48">
    <property type="family name" value="Cutinase"/>
</dbReference>
<proteinExistence type="inferred from homology"/>
<dbReference type="HOGENOM" id="CLU_1118700_0_0_11"/>
<accession>D7WD48</accession>
<dbReference type="Pfam" id="PF01083">
    <property type="entry name" value="Cutinase"/>
    <property type="match status" value="1"/>
</dbReference>
<dbReference type="Gene3D" id="3.40.50.1820">
    <property type="entry name" value="alpha/beta hydrolase"/>
    <property type="match status" value="1"/>
</dbReference>
<dbReference type="InterPro" id="IPR000675">
    <property type="entry name" value="Cutinase/axe"/>
</dbReference>
<keyword evidence="2" id="KW-0719">Serine esterase</keyword>
<sequence>MLLKKIAAVAVALGFVAGGAAQASAQDMSSVLESPNVNTCSREFLITIPGGANTASFLPEKAPVGPKVTPVAQRVHQRTGGTTQPVWITYPAVPFTLMTYTDSARAGYNDASATMRRLSRMCPDATFSITGFSEGAGIGAQLINDIAHDRGPIQKEKFRSAALISNPHLADNGGHFRAGATAADKGALETLEGGYGELGPRVLDICRPDDPICSLPDEWRRHVDPMLRVATLRGQMPITELAAIVAMRSPTTLPLLLSVYNHGQYGEVSYGEAVNWITAAR</sequence>
<dbReference type="Proteomes" id="UP000004208">
    <property type="component" value="Unassembled WGS sequence"/>
</dbReference>
<reference evidence="6" key="1">
    <citation type="submission" date="2010-06" db="EMBL/GenBank/DDBJ databases">
        <authorList>
            <person name="Muzny D."/>
            <person name="Qin X."/>
            <person name="Buhay C."/>
            <person name="Dugan-Rocha S."/>
            <person name="Ding Y."/>
            <person name="Chen G."/>
            <person name="Hawes A."/>
            <person name="Holder M."/>
            <person name="Jhangiani S."/>
            <person name="Johnson A."/>
            <person name="Khan Z."/>
            <person name="Li Z."/>
            <person name="Liu W."/>
            <person name="Liu X."/>
            <person name="Perez L."/>
            <person name="Shen H."/>
            <person name="Wang Q."/>
            <person name="Watt J."/>
            <person name="Xi L."/>
            <person name="Xin Y."/>
            <person name="Zhou J."/>
            <person name="Deng J."/>
            <person name="Jiang H."/>
            <person name="Liu Y."/>
            <person name="Qu J."/>
            <person name="Song X.-Z."/>
            <person name="Zhang L."/>
            <person name="Villasana D."/>
            <person name="Johnson A."/>
            <person name="Liu J."/>
            <person name="Liyanage D."/>
            <person name="Lorensuhewa L."/>
            <person name="Robinson T."/>
            <person name="Song A."/>
            <person name="Song B.-B."/>
            <person name="Dinh H."/>
            <person name="Thornton R."/>
            <person name="Coyle M."/>
            <person name="Francisco L."/>
            <person name="Jackson L."/>
            <person name="Javaid M."/>
            <person name="Korchina V."/>
            <person name="Kovar C."/>
            <person name="Mata R."/>
            <person name="Mathew T."/>
            <person name="Ngo R."/>
            <person name="Nguyen L."/>
            <person name="Nguyen N."/>
            <person name="Okwuonu G."/>
            <person name="Ongeri F."/>
            <person name="Pham C."/>
            <person name="Simmons D."/>
            <person name="Wilczek-Boney K."/>
            <person name="Hale W."/>
            <person name="Jakkamsetti A."/>
            <person name="Pham P."/>
            <person name="Ruth R."/>
            <person name="San Lucas F."/>
            <person name="Warren J."/>
            <person name="Zhang J."/>
            <person name="Zhao Z."/>
            <person name="Zhou C."/>
            <person name="Zhu D."/>
            <person name="Lee S."/>
            <person name="Bess C."/>
            <person name="Blankenburg K."/>
            <person name="Forbes L."/>
            <person name="Fu Q."/>
            <person name="Gubbala S."/>
            <person name="Hirani K."/>
            <person name="Jayaseelan J.C."/>
            <person name="Lara F."/>
            <person name="Munidasa M."/>
            <person name="Palculict T."/>
            <person name="Patil S."/>
            <person name="Pu L.-L."/>
            <person name="Saada N."/>
            <person name="Tang L."/>
            <person name="Weissenberger G."/>
            <person name="Zhu Y."/>
            <person name="Hemphill L."/>
            <person name="Shang Y."/>
            <person name="Youmans B."/>
            <person name="Ayvaz T."/>
            <person name="Ross M."/>
            <person name="Santibanez J."/>
            <person name="Aqrawi P."/>
            <person name="Gross S."/>
            <person name="Joshi V."/>
            <person name="Fowler G."/>
            <person name="Nazareth L."/>
            <person name="Reid J."/>
            <person name="Worley K."/>
            <person name="Petrosino J."/>
            <person name="Highlander S."/>
            <person name="Gibbs R."/>
        </authorList>
    </citation>
    <scope>NUCLEOTIDE SEQUENCE [LARGE SCALE GENOMIC DNA]</scope>
    <source>
        <strain evidence="6">ATCC 33030</strain>
    </source>
</reference>
<evidence type="ECO:0000256" key="3">
    <source>
        <dbReference type="ARBA" id="ARBA00022801"/>
    </source>
</evidence>
<dbReference type="eggNOG" id="ENOG5031FR2">
    <property type="taxonomic scope" value="Bacteria"/>
</dbReference>
<evidence type="ECO:0000313" key="6">
    <source>
        <dbReference type="EMBL" id="EFK54079.1"/>
    </source>
</evidence>
<dbReference type="EMBL" id="ACLJ02000003">
    <property type="protein sequence ID" value="EFK54079.1"/>
    <property type="molecule type" value="Genomic_DNA"/>
</dbReference>
<dbReference type="STRING" id="585529.HMPREF0291_11736"/>
<organism evidence="6 7">
    <name type="scientific">Corynebacterium genitalium ATCC 33030</name>
    <dbReference type="NCBI Taxonomy" id="585529"/>
    <lineage>
        <taxon>Bacteria</taxon>
        <taxon>Bacillati</taxon>
        <taxon>Actinomycetota</taxon>
        <taxon>Actinomycetes</taxon>
        <taxon>Mycobacteriales</taxon>
        <taxon>Corynebacteriaceae</taxon>
        <taxon>Corynebacterium</taxon>
    </lineage>
</organism>
<dbReference type="InterPro" id="IPR029058">
    <property type="entry name" value="AB_hydrolase_fold"/>
</dbReference>
<keyword evidence="7" id="KW-1185">Reference proteome</keyword>
<comment type="similarity">
    <text evidence="1">Belongs to the cutinase family.</text>
</comment>
<dbReference type="RefSeq" id="WP_005290353.1">
    <property type="nucleotide sequence ID" value="NZ_CM000961.1"/>
</dbReference>
<evidence type="ECO:0008006" key="8">
    <source>
        <dbReference type="Google" id="ProtNLM"/>
    </source>
</evidence>
<protein>
    <recommendedName>
        <fullName evidence="8">Cutinase</fullName>
    </recommendedName>
</protein>
<comment type="caution">
    <text evidence="6">The sequence shown here is derived from an EMBL/GenBank/DDBJ whole genome shotgun (WGS) entry which is preliminary data.</text>
</comment>
<keyword evidence="3" id="KW-0378">Hydrolase</keyword>
<keyword evidence="5" id="KW-0732">Signal</keyword>
<keyword evidence="4" id="KW-1015">Disulfide bond</keyword>